<name>A0A7H8QTA2_TALRU</name>
<dbReference type="AlphaFoldDB" id="A0A7H8QTA2"/>
<dbReference type="OrthoDB" id="4524949at2759"/>
<evidence type="ECO:0000313" key="2">
    <source>
        <dbReference type="Proteomes" id="UP000509510"/>
    </source>
</evidence>
<gene>
    <name evidence="1" type="ORF">TRUGW13939_04322</name>
</gene>
<sequence length="283" mass="31666">MSPIPRQCVSDGKKYTLLDQKTHGEIRIVDPWEATGKESFLKTSEAGHDRNDCPPPAKILAVYTSEKAIKVSCLHNLLKGIIDFQCPGSDYKIDEYPLRTSASEDKVGKQPFWPNGQLGNLYRIEEARDIVLQDPKVELKDYFAIFILSIESDIDDKRDVPGAVPYDQPNMMIYECFSGHYVSGVGRGPGVQEDILAIVKGDGFLDEDGPKLAGKVEYGKYLADLFSTKDDKIDSGDWHCKVSDYPRAHHFQELSGELSKVAKEKLLKGEIHFNLPCKSKLLA</sequence>
<accession>A0A7H8QTA2</accession>
<dbReference type="RefSeq" id="XP_035343392.1">
    <property type="nucleotide sequence ID" value="XM_035487499.1"/>
</dbReference>
<dbReference type="GeneID" id="55991824"/>
<dbReference type="EMBL" id="CP055899">
    <property type="protein sequence ID" value="QKX57214.1"/>
    <property type="molecule type" value="Genomic_DNA"/>
</dbReference>
<evidence type="ECO:0000313" key="1">
    <source>
        <dbReference type="EMBL" id="QKX57214.1"/>
    </source>
</evidence>
<reference evidence="2" key="1">
    <citation type="submission" date="2020-06" db="EMBL/GenBank/DDBJ databases">
        <title>A chromosome-scale genome assembly of Talaromyces rugulosus W13939.</title>
        <authorList>
            <person name="Wang B."/>
            <person name="Guo L."/>
            <person name="Ye K."/>
            <person name="Wang L."/>
        </authorList>
    </citation>
    <scope>NUCLEOTIDE SEQUENCE [LARGE SCALE GENOMIC DNA]</scope>
    <source>
        <strain evidence="2">W13939</strain>
    </source>
</reference>
<proteinExistence type="predicted"/>
<dbReference type="Proteomes" id="UP000509510">
    <property type="component" value="Chromosome II"/>
</dbReference>
<dbReference type="KEGG" id="trg:TRUGW13939_04322"/>
<protein>
    <submittedName>
        <fullName evidence="1">Uncharacterized protein</fullName>
    </submittedName>
</protein>
<organism evidence="1 2">
    <name type="scientific">Talaromyces rugulosus</name>
    <name type="common">Penicillium rugulosum</name>
    <dbReference type="NCBI Taxonomy" id="121627"/>
    <lineage>
        <taxon>Eukaryota</taxon>
        <taxon>Fungi</taxon>
        <taxon>Dikarya</taxon>
        <taxon>Ascomycota</taxon>
        <taxon>Pezizomycotina</taxon>
        <taxon>Eurotiomycetes</taxon>
        <taxon>Eurotiomycetidae</taxon>
        <taxon>Eurotiales</taxon>
        <taxon>Trichocomaceae</taxon>
        <taxon>Talaromyces</taxon>
        <taxon>Talaromyces sect. Islandici</taxon>
    </lineage>
</organism>
<keyword evidence="2" id="KW-1185">Reference proteome</keyword>